<feature type="region of interest" description="Disordered" evidence="1">
    <location>
        <begin position="690"/>
        <end position="763"/>
    </location>
</feature>
<gene>
    <name evidence="3" type="ORF">TIFTF001_024812</name>
</gene>
<dbReference type="GO" id="GO:0070898">
    <property type="term" value="P:RNA polymerase III preinitiation complex assembly"/>
    <property type="evidence" value="ECO:0007669"/>
    <property type="project" value="TreeGrafter"/>
</dbReference>
<evidence type="ECO:0000256" key="1">
    <source>
        <dbReference type="SAM" id="MobiDB-lite"/>
    </source>
</evidence>
<organism evidence="3 4">
    <name type="scientific">Ficus carica</name>
    <name type="common">Common fig</name>
    <dbReference type="NCBI Taxonomy" id="3494"/>
    <lineage>
        <taxon>Eukaryota</taxon>
        <taxon>Viridiplantae</taxon>
        <taxon>Streptophyta</taxon>
        <taxon>Embryophyta</taxon>
        <taxon>Tracheophyta</taxon>
        <taxon>Spermatophyta</taxon>
        <taxon>Magnoliopsida</taxon>
        <taxon>eudicotyledons</taxon>
        <taxon>Gunneridae</taxon>
        <taxon>Pentapetalae</taxon>
        <taxon>rosids</taxon>
        <taxon>fabids</taxon>
        <taxon>Rosales</taxon>
        <taxon>Moraceae</taxon>
        <taxon>Ficeae</taxon>
        <taxon>Ficus</taxon>
    </lineage>
</organism>
<sequence>MDPFDDIFATAATHARAGGKFQPKIKHRPRKQTSASASSTVPSDTKERTGGVQISELAPSTLPGTIEDKLGTVPMNSFNNEASAQPSDIGKSATQVDSVQFGVDPFDDIFSESATNSTQAGLKFQPKMKLQPRKGASRGVAAALPNTIERPVTLPVVDSVQSVQSVDTGNSTLTKCIDSSLATPEILASRELTVNDPCSNVSASDNTKSLEVGNPSQSEATDAPQSEVSVPHTSEVWHSSSGKAVDENVDLFSGMEYLDDFIAQTTGGKGSEASKSQREVDMHVQHGNKFLMSYCVNNDLEGPISPAEIANCSEEDFSAPAHVLDYSSARFSDSIAIAPTPEVQGDKEPTNVPEAIQSDGTILGDMHSEDEPKVLGKDGKSRMEEAFTEPNHHRKNKKSSTASEAVEKGKSPMQLRKRLRQFADETVDETDEVNNSTCEIPRTSNGDDGKDNDDEFRVDSTSRKKKAPRKVKEPVPGNGKPGRKRKSAKEASNESTKEPPKKFSHSTRRSKRRVDKALLDTPEDEIDPKRLPIKDLILLAEHREWVAEIKDAAKLKTPQTNQSADDSFHEDASYNEEDTFVSEQGHCSDDDQASYRVQPSSSYVNYQTYMEKTPTRRWSKQETELFYEFGAVFSLIQQLFPGRTRRQVKLKFEKEERQHPLRLSEAVTNRAKDYSHFESVIERLQQAAAAQAKQESDGNESIAVTGEEDMAEQADDAKEEATRSEWDNEAVEDQEVEVAEVQNCPLKFDESDDDPDRWSRYNF</sequence>
<keyword evidence="4" id="KW-1185">Reference proteome</keyword>
<evidence type="ECO:0000259" key="2">
    <source>
        <dbReference type="Pfam" id="PF15963"/>
    </source>
</evidence>
<dbReference type="InterPro" id="IPR001005">
    <property type="entry name" value="SANT/Myb"/>
</dbReference>
<feature type="compositionally biased region" description="Basic and acidic residues" evidence="1">
    <location>
        <begin position="445"/>
        <end position="462"/>
    </location>
</feature>
<dbReference type="InterPro" id="IPR009057">
    <property type="entry name" value="Homeodomain-like_sf"/>
</dbReference>
<feature type="compositionally biased region" description="Basic residues" evidence="1">
    <location>
        <begin position="502"/>
        <end position="514"/>
    </location>
</feature>
<evidence type="ECO:0000313" key="4">
    <source>
        <dbReference type="Proteomes" id="UP001187192"/>
    </source>
</evidence>
<dbReference type="PANTHER" id="PTHR22929">
    <property type="entry name" value="RNA POLYMERASE III TRANSCRIPTION INITIATION FACTOR B"/>
    <property type="match status" value="1"/>
</dbReference>
<feature type="compositionally biased region" description="Acidic residues" evidence="1">
    <location>
        <begin position="727"/>
        <end position="738"/>
    </location>
</feature>
<dbReference type="GO" id="GO:0000126">
    <property type="term" value="C:transcription factor TFIIIB complex"/>
    <property type="evidence" value="ECO:0007669"/>
    <property type="project" value="TreeGrafter"/>
</dbReference>
<dbReference type="PANTHER" id="PTHR22929:SF0">
    <property type="entry name" value="TRANSCRIPTION FACTOR TFIIIB COMPONENT B'' HOMOLOG"/>
    <property type="match status" value="1"/>
</dbReference>
<feature type="region of interest" description="Disordered" evidence="1">
    <location>
        <begin position="196"/>
        <end position="241"/>
    </location>
</feature>
<reference evidence="3" key="1">
    <citation type="submission" date="2023-07" db="EMBL/GenBank/DDBJ databases">
        <title>draft genome sequence of fig (Ficus carica).</title>
        <authorList>
            <person name="Takahashi T."/>
            <person name="Nishimura K."/>
        </authorList>
    </citation>
    <scope>NUCLEOTIDE SEQUENCE</scope>
</reference>
<dbReference type="SUPFAM" id="SSF46689">
    <property type="entry name" value="Homeodomain-like"/>
    <property type="match status" value="1"/>
</dbReference>
<feature type="compositionally biased region" description="Polar residues" evidence="1">
    <location>
        <begin position="74"/>
        <end position="91"/>
    </location>
</feature>
<feature type="compositionally biased region" description="Polar residues" evidence="1">
    <location>
        <begin position="32"/>
        <end position="43"/>
    </location>
</feature>
<dbReference type="EMBL" id="BTGU01000059">
    <property type="protein sequence ID" value="GMN55694.1"/>
    <property type="molecule type" value="Genomic_DNA"/>
</dbReference>
<dbReference type="InterPro" id="IPR039467">
    <property type="entry name" value="TFIIIB_B''_Myb"/>
</dbReference>
<feature type="compositionally biased region" description="Polar residues" evidence="1">
    <location>
        <begin position="433"/>
        <end position="444"/>
    </location>
</feature>
<evidence type="ECO:0000313" key="3">
    <source>
        <dbReference type="EMBL" id="GMN55694.1"/>
    </source>
</evidence>
<feature type="domain" description="Transcription factor TFIIIB component B'' Myb" evidence="2">
    <location>
        <begin position="608"/>
        <end position="688"/>
    </location>
</feature>
<dbReference type="Pfam" id="PF15963">
    <property type="entry name" value="Myb_DNA-bind_7"/>
    <property type="match status" value="1"/>
</dbReference>
<accession>A0AA88AHJ4</accession>
<dbReference type="CDD" id="cd00167">
    <property type="entry name" value="SANT"/>
    <property type="match status" value="1"/>
</dbReference>
<feature type="compositionally biased region" description="Basic and acidic residues" evidence="1">
    <location>
        <begin position="366"/>
        <end position="385"/>
    </location>
</feature>
<proteinExistence type="predicted"/>
<dbReference type="Proteomes" id="UP001187192">
    <property type="component" value="Unassembled WGS sequence"/>
</dbReference>
<feature type="region of interest" description="Disordered" evidence="1">
    <location>
        <begin position="1"/>
        <end position="91"/>
    </location>
</feature>
<name>A0AA88AHJ4_FICCA</name>
<dbReference type="GO" id="GO:0001156">
    <property type="term" value="F:TFIIIC-class transcription factor complex binding"/>
    <property type="evidence" value="ECO:0007669"/>
    <property type="project" value="TreeGrafter"/>
</dbReference>
<feature type="region of interest" description="Disordered" evidence="1">
    <location>
        <begin position="556"/>
        <end position="594"/>
    </location>
</feature>
<feature type="compositionally biased region" description="Basic and acidic residues" evidence="1">
    <location>
        <begin position="488"/>
        <end position="501"/>
    </location>
</feature>
<protein>
    <recommendedName>
        <fullName evidence="2">Transcription factor TFIIIB component B'' Myb domain-containing protein</fullName>
    </recommendedName>
</protein>
<feature type="compositionally biased region" description="Basic and acidic residues" evidence="1">
    <location>
        <begin position="715"/>
        <end position="726"/>
    </location>
</feature>
<comment type="caution">
    <text evidence="3">The sequence shown here is derived from an EMBL/GenBank/DDBJ whole genome shotgun (WGS) entry which is preliminary data.</text>
</comment>
<dbReference type="AlphaFoldDB" id="A0AA88AHJ4"/>
<feature type="region of interest" description="Disordered" evidence="1">
    <location>
        <begin position="341"/>
        <end position="527"/>
    </location>
</feature>